<feature type="domain" description="Cadherin" evidence="1">
    <location>
        <begin position="234"/>
        <end position="319"/>
    </location>
</feature>
<dbReference type="CDD" id="cd11304">
    <property type="entry name" value="Cadherin_repeat"/>
    <property type="match status" value="1"/>
</dbReference>
<dbReference type="InterPro" id="IPR003343">
    <property type="entry name" value="Big_2"/>
</dbReference>
<evidence type="ECO:0000259" key="1">
    <source>
        <dbReference type="PROSITE" id="PS50268"/>
    </source>
</evidence>
<gene>
    <name evidence="2" type="ORF">JOD01_003372</name>
</gene>
<dbReference type="InterPro" id="IPR045197">
    <property type="entry name" value="NUP210-like"/>
</dbReference>
<dbReference type="GO" id="GO:0005509">
    <property type="term" value="F:calcium ion binding"/>
    <property type="evidence" value="ECO:0007669"/>
    <property type="project" value="InterPro"/>
</dbReference>
<name>A0A939BWE2_9BACL</name>
<dbReference type="SUPFAM" id="SSF49373">
    <property type="entry name" value="Invasin/intimin cell-adhesion fragments"/>
    <property type="match status" value="4"/>
</dbReference>
<dbReference type="PANTHER" id="PTHR23019">
    <property type="entry name" value="NUCLEAR PORE MEMBRANE GLYCOPROTEIN GP210-RELATED"/>
    <property type="match status" value="1"/>
</dbReference>
<dbReference type="SMART" id="SM00112">
    <property type="entry name" value="CA"/>
    <property type="match status" value="1"/>
</dbReference>
<dbReference type="EMBL" id="JAFBEB010000014">
    <property type="protein sequence ID" value="MBM7591721.1"/>
    <property type="molecule type" value="Genomic_DNA"/>
</dbReference>
<dbReference type="InterPro" id="IPR008964">
    <property type="entry name" value="Invasin/intimin_cell_adhesion"/>
</dbReference>
<comment type="caution">
    <text evidence="2">The sequence shown here is derived from an EMBL/GenBank/DDBJ whole genome shotgun (WGS) entry which is preliminary data.</text>
</comment>
<dbReference type="SUPFAM" id="SSF49313">
    <property type="entry name" value="Cadherin-like"/>
    <property type="match status" value="1"/>
</dbReference>
<reference evidence="2" key="1">
    <citation type="submission" date="2021-01" db="EMBL/GenBank/DDBJ databases">
        <title>Genomic Encyclopedia of Type Strains, Phase IV (KMG-IV): sequencing the most valuable type-strain genomes for metagenomic binning, comparative biology and taxonomic classification.</title>
        <authorList>
            <person name="Goeker M."/>
        </authorList>
    </citation>
    <scope>NUCLEOTIDE SEQUENCE</scope>
    <source>
        <strain evidence="2">DSM 25523</strain>
    </source>
</reference>
<dbReference type="InterPro" id="IPR015919">
    <property type="entry name" value="Cadherin-like_sf"/>
</dbReference>
<dbReference type="GO" id="GO:0016020">
    <property type="term" value="C:membrane"/>
    <property type="evidence" value="ECO:0007669"/>
    <property type="project" value="InterPro"/>
</dbReference>
<sequence>MKKVFSGLLAALLIVSVFFPNLLLGKAAAAEPEKVLIAPDMDLFTDTDVASNTTITFKDGVVEPGVDHMLFAGYNFYEGYGGPQQAAFRFHLGTVTRAIQSVALVIPVHEASAHTHAPYIDVYGSDDDSWADQDQVLLPSADVLIASKVEGFQGNTTRKIDVSSYVNEQITSGDNQISLLLRGPMSIPPGVEGDYYPYISFYDTSNTSQQHVALEITYAPNSPPANIQLTPNVIEENRPSGSLVGTLSAEDPDGDPFTFKLVTHTDLFEISGNQLYTKQMFNREATASYDVTVAAVDSNGLSAEKKLTITVADVNEPPLASFQINGGATTTQSAQVALQITATDPESDALSISLSNNNLTWSAWEALAAQKQWTLASGDGAKTVYLKVKDTANNEISTQQTITLDTTPPTGSFTINNDTLLTNTTNVTLQIDVADATENGTEMRFSNDNSNWSQWEPYLSQKAWTLSAGDGEKTVYMQLRDQAANLFSATDTIRLDTTRPVVSGVSDGQTLAGDVVILFDEGTATLNGTAFTSGTKVEAEGNYTLRVTDGAGNETEIRFAIDKTAPAGKLVINQDDGYTNALNAELTITFHDLASSVEMRLANEGEDWTEWRPAAATAPWTLTSGDGSKTVMLELRDGAGNISSYTDSIVLDTLPPVGEVQIDQNATYTNSRSVALTLSHSFDTSPLTVRFSNDGNDGNDWSEWAELSETVQWTLSAGDGEKTVQMELRDAAGNITRTSDKIELDQTPPVVSGITDNQTVNADPTITFSEGTATLDGTEFLSGTTVSEEGTHTLIVTDPAQNKTTVRFTLDKSAPSAGIVINDDADYTSSPTVSLRFVTNDDQTGLQMRLSNDGSNWSSWETFRQEKSWELDDGSGFGERFVYLEIRDAAGNTASAHDSIMLDRHPPQGTLQINENAARTQTTNVTLQIAATDESGSIEMRFSNDQTSWKPWQPLQATSAWQLEQADGTKTVYLELRDRAGNLAVVSDSIELDAASPVVNGVTDGEIYQEAPTITFNEGTASLDGKAFENGNAVTEEGEHTLVVTDAAGNQTKIVFTLDKTAPTGSLTINNGAATTTTVNVTLQISANDNLTAVQMRFSNDNQTWSTWEPLSATKKWQLEKQSGDQTVYLELRDQAGNRTGVNASIIYRPTSPTPPPSTQPVADVSLNETELTLQTGKTYRLRATVTPANASNPAVTWESSDPEVAEVNADGSVTAKRAGTAVITVRTVEGGKTDTCEITVIEPSSSHLEASADFLLIKPKRTVTFQIYYVSGEKRINITKDKDTSYQTEDDLVTVRSGQIRAGAKEGEETITASYKGEELTLSVTVSSVTVKKLRPSTKETVLEEGDERAYRVEATYSDKSSDDVTKLAEWSSSNPDVLEVNEEGEVIAKQSGTAVITVRYGGKKAAIRALVVKEAKPKKLDAERSSLQLKPDEEEQVAVNAVYEKGYEEEIAAEAEWESEDAQIVSVSKGEFTAKSPGRTKVSARYKGREITFTVTVAKPAVKSLQASEKQMVLEEDDERQLHVKAAFADHSSEEVTAEADWSSSDEDVVEVSEAGEVTAKKNGEAVVTAEYEGERAEIEILVVGDKAPAELQVDRSIQLAIDESETVQVLADYKRGYELDVTKQAEWRSADETIATVRKGKIEAIAEGETEITVSYRGLTETIKVKVRT</sequence>
<keyword evidence="3" id="KW-1185">Reference proteome</keyword>
<protein>
    <submittedName>
        <fullName evidence="2">Uncharacterized protein YjdB</fullName>
    </submittedName>
</protein>
<dbReference type="InterPro" id="IPR002126">
    <property type="entry name" value="Cadherin-like_dom"/>
</dbReference>
<dbReference type="RefSeq" id="WP_204519416.1">
    <property type="nucleotide sequence ID" value="NZ_BAABIN010000012.1"/>
</dbReference>
<organism evidence="2 3">
    <name type="scientific">Brevibacillus fulvus</name>
    <dbReference type="NCBI Taxonomy" id="1125967"/>
    <lineage>
        <taxon>Bacteria</taxon>
        <taxon>Bacillati</taxon>
        <taxon>Bacillota</taxon>
        <taxon>Bacilli</taxon>
        <taxon>Bacillales</taxon>
        <taxon>Paenibacillaceae</taxon>
        <taxon>Brevibacillus</taxon>
    </lineage>
</organism>
<evidence type="ECO:0000313" key="2">
    <source>
        <dbReference type="EMBL" id="MBM7591721.1"/>
    </source>
</evidence>
<evidence type="ECO:0000313" key="3">
    <source>
        <dbReference type="Proteomes" id="UP000717624"/>
    </source>
</evidence>
<dbReference type="GO" id="GO:0007156">
    <property type="term" value="P:homophilic cell adhesion via plasma membrane adhesion molecules"/>
    <property type="evidence" value="ECO:0007669"/>
    <property type="project" value="InterPro"/>
</dbReference>
<dbReference type="PROSITE" id="PS50268">
    <property type="entry name" value="CADHERIN_2"/>
    <property type="match status" value="1"/>
</dbReference>
<dbReference type="Pfam" id="PF00028">
    <property type="entry name" value="Cadherin"/>
    <property type="match status" value="1"/>
</dbReference>
<dbReference type="Gene3D" id="2.60.40.60">
    <property type="entry name" value="Cadherins"/>
    <property type="match status" value="1"/>
</dbReference>
<dbReference type="Proteomes" id="UP000717624">
    <property type="component" value="Unassembled WGS sequence"/>
</dbReference>
<accession>A0A939BWE2</accession>
<dbReference type="SMART" id="SM00635">
    <property type="entry name" value="BID_2"/>
    <property type="match status" value="5"/>
</dbReference>
<dbReference type="Gene3D" id="2.60.40.1080">
    <property type="match status" value="5"/>
</dbReference>
<dbReference type="Pfam" id="PF02368">
    <property type="entry name" value="Big_2"/>
    <property type="match status" value="2"/>
</dbReference>
<dbReference type="PRINTS" id="PR00205">
    <property type="entry name" value="CADHERIN"/>
</dbReference>
<dbReference type="PANTHER" id="PTHR23019:SF0">
    <property type="entry name" value="NUCLEAR PORE MEMBRANE GLYCOPROTEIN 210"/>
    <property type="match status" value="1"/>
</dbReference>
<proteinExistence type="predicted"/>